<dbReference type="InterPro" id="IPR051806">
    <property type="entry name" value="HAD-like_SPP"/>
</dbReference>
<dbReference type="InterPro" id="IPR006439">
    <property type="entry name" value="HAD-SF_hydro_IA"/>
</dbReference>
<dbReference type="PANTHER" id="PTHR43481">
    <property type="entry name" value="FRUCTOSE-1-PHOSPHATE PHOSPHATASE"/>
    <property type="match status" value="1"/>
</dbReference>
<protein>
    <submittedName>
        <fullName evidence="1">Uncharacterized protein</fullName>
    </submittedName>
</protein>
<dbReference type="Gene3D" id="1.10.150.240">
    <property type="entry name" value="Putative phosphatase, domain 2"/>
    <property type="match status" value="1"/>
</dbReference>
<dbReference type="InterPro" id="IPR036412">
    <property type="entry name" value="HAD-like_sf"/>
</dbReference>
<reference evidence="1 2" key="1">
    <citation type="submission" date="2024-04" db="EMBL/GenBank/DDBJ databases">
        <title>genome sequences of Mucor flavus KT1a and Helicostylum pulchrum KT1b strains isolated from the surface of a dry-aged beef.</title>
        <authorList>
            <person name="Toyotome T."/>
            <person name="Hosono M."/>
            <person name="Torimaru M."/>
            <person name="Fukuda K."/>
            <person name="Mikami N."/>
        </authorList>
    </citation>
    <scope>NUCLEOTIDE SEQUENCE [LARGE SCALE GENOMIC DNA]</scope>
    <source>
        <strain evidence="1 2">KT1a</strain>
    </source>
</reference>
<sequence>MSSTSTKKIRAKAIIFDLDGTMVDTTPLVERHWHLFAKENGLDGYKAKLWDCILEGSHGVRTMETFEKWAPHKATPEEVAEFERKLADESDGVSVLPGVTSLLEKIPTDKWGIYTGGTQYMAKKRLEQSKLPRPRTVICGDMLTKGKPDPAGYIRAAKEVGYQSNEVIVFEDAPAGIKSGCAAGAVVIACVTSHTVDQLKEAGAHYVVKFLTDVDLTVLPDDSLEVQPFLKG</sequence>
<dbReference type="SFLD" id="SFLDS00003">
    <property type="entry name" value="Haloacid_Dehalogenase"/>
    <property type="match status" value="1"/>
</dbReference>
<gene>
    <name evidence="1" type="ORF">MFLAVUS_004108</name>
</gene>
<dbReference type="Pfam" id="PF13419">
    <property type="entry name" value="HAD_2"/>
    <property type="match status" value="1"/>
</dbReference>
<dbReference type="SFLD" id="SFLDG01129">
    <property type="entry name" value="C1.5:_HAD__Beta-PGM__Phosphata"/>
    <property type="match status" value="1"/>
</dbReference>
<evidence type="ECO:0000313" key="1">
    <source>
        <dbReference type="EMBL" id="GAA5810682.1"/>
    </source>
</evidence>
<dbReference type="SUPFAM" id="SSF56784">
    <property type="entry name" value="HAD-like"/>
    <property type="match status" value="1"/>
</dbReference>
<dbReference type="InterPro" id="IPR023214">
    <property type="entry name" value="HAD_sf"/>
</dbReference>
<organism evidence="1 2">
    <name type="scientific">Mucor flavus</name>
    <dbReference type="NCBI Taxonomy" id="439312"/>
    <lineage>
        <taxon>Eukaryota</taxon>
        <taxon>Fungi</taxon>
        <taxon>Fungi incertae sedis</taxon>
        <taxon>Mucoromycota</taxon>
        <taxon>Mucoromycotina</taxon>
        <taxon>Mucoromycetes</taxon>
        <taxon>Mucorales</taxon>
        <taxon>Mucorineae</taxon>
        <taxon>Mucoraceae</taxon>
        <taxon>Mucor</taxon>
    </lineage>
</organism>
<dbReference type="InterPro" id="IPR041492">
    <property type="entry name" value="HAD_2"/>
</dbReference>
<dbReference type="PANTHER" id="PTHR43481:SF4">
    <property type="entry name" value="GLYCEROL-1-PHOSPHATE PHOSPHOHYDROLASE 1-RELATED"/>
    <property type="match status" value="1"/>
</dbReference>
<dbReference type="Gene3D" id="3.40.50.1000">
    <property type="entry name" value="HAD superfamily/HAD-like"/>
    <property type="match status" value="1"/>
</dbReference>
<dbReference type="InterPro" id="IPR023198">
    <property type="entry name" value="PGP-like_dom2"/>
</dbReference>
<name>A0ABP9YV17_9FUNG</name>
<evidence type="ECO:0000313" key="2">
    <source>
        <dbReference type="Proteomes" id="UP001473302"/>
    </source>
</evidence>
<dbReference type="EMBL" id="BAABUK010000008">
    <property type="protein sequence ID" value="GAA5810682.1"/>
    <property type="molecule type" value="Genomic_DNA"/>
</dbReference>
<keyword evidence="2" id="KW-1185">Reference proteome</keyword>
<comment type="caution">
    <text evidence="1">The sequence shown here is derived from an EMBL/GenBank/DDBJ whole genome shotgun (WGS) entry which is preliminary data.</text>
</comment>
<proteinExistence type="predicted"/>
<dbReference type="NCBIfam" id="TIGR01509">
    <property type="entry name" value="HAD-SF-IA-v3"/>
    <property type="match status" value="1"/>
</dbReference>
<accession>A0ABP9YV17</accession>
<dbReference type="Proteomes" id="UP001473302">
    <property type="component" value="Unassembled WGS sequence"/>
</dbReference>